<dbReference type="Proteomes" id="UP000824540">
    <property type="component" value="Unassembled WGS sequence"/>
</dbReference>
<keyword evidence="1" id="KW-0732">Signal</keyword>
<dbReference type="FunFam" id="2.60.40.10:FF:000819">
    <property type="entry name" value="Usherin"/>
    <property type="match status" value="1"/>
</dbReference>
<name>A0A8T2NAC0_9TELE</name>
<dbReference type="InterPro" id="IPR013783">
    <property type="entry name" value="Ig-like_fold"/>
</dbReference>
<dbReference type="SUPFAM" id="SSF49265">
    <property type="entry name" value="Fibronectin type III"/>
    <property type="match status" value="4"/>
</dbReference>
<feature type="domain" description="Fibronectin type-III" evidence="2">
    <location>
        <begin position="235"/>
        <end position="329"/>
    </location>
</feature>
<dbReference type="Gene3D" id="2.60.40.10">
    <property type="entry name" value="Immunoglobulins"/>
    <property type="match status" value="6"/>
</dbReference>
<dbReference type="AlphaFoldDB" id="A0A8T2NAC0"/>
<evidence type="ECO:0000256" key="1">
    <source>
        <dbReference type="SAM" id="SignalP"/>
    </source>
</evidence>
<dbReference type="InterPro" id="IPR036116">
    <property type="entry name" value="FN3_sf"/>
</dbReference>
<dbReference type="SMART" id="SM00060">
    <property type="entry name" value="FN3"/>
    <property type="match status" value="6"/>
</dbReference>
<comment type="caution">
    <text evidence="3">The sequence shown here is derived from an EMBL/GenBank/DDBJ whole genome shotgun (WGS) entry which is preliminary data.</text>
</comment>
<dbReference type="OrthoDB" id="8875361at2759"/>
<dbReference type="Pfam" id="PF24748">
    <property type="entry name" value="Galaxin_repeat"/>
    <property type="match status" value="1"/>
</dbReference>
<proteinExistence type="predicted"/>
<dbReference type="PANTHER" id="PTHR46957:SF7">
    <property type="entry name" value="USHERIN"/>
    <property type="match status" value="1"/>
</dbReference>
<dbReference type="InterPro" id="IPR056601">
    <property type="entry name" value="Galaxin_dom"/>
</dbReference>
<keyword evidence="4" id="KW-1185">Reference proteome</keyword>
<feature type="signal peptide" evidence="1">
    <location>
        <begin position="1"/>
        <end position="18"/>
    </location>
</feature>
<evidence type="ECO:0000313" key="4">
    <source>
        <dbReference type="Proteomes" id="UP000824540"/>
    </source>
</evidence>
<evidence type="ECO:0000259" key="2">
    <source>
        <dbReference type="PROSITE" id="PS50853"/>
    </source>
</evidence>
<dbReference type="PANTHER" id="PTHR46957">
    <property type="entry name" value="CYTOKINE RECEPTOR"/>
    <property type="match status" value="1"/>
</dbReference>
<feature type="domain" description="Fibronectin type-III" evidence="2">
    <location>
        <begin position="333"/>
        <end position="433"/>
    </location>
</feature>
<feature type="non-terminal residue" evidence="3">
    <location>
        <position position="1"/>
    </location>
</feature>
<accession>A0A8T2NAC0</accession>
<feature type="domain" description="Fibronectin type-III" evidence="2">
    <location>
        <begin position="135"/>
        <end position="234"/>
    </location>
</feature>
<feature type="chain" id="PRO_5035721885" description="Fibronectin type-III domain-containing protein" evidence="1">
    <location>
        <begin position="19"/>
        <end position="817"/>
    </location>
</feature>
<feature type="domain" description="Fibronectin type-III" evidence="2">
    <location>
        <begin position="47"/>
        <end position="134"/>
    </location>
</feature>
<dbReference type="Pfam" id="PF00041">
    <property type="entry name" value="fn3"/>
    <property type="match status" value="4"/>
</dbReference>
<organism evidence="3 4">
    <name type="scientific">Albula glossodonta</name>
    <name type="common">roundjaw bonefish</name>
    <dbReference type="NCBI Taxonomy" id="121402"/>
    <lineage>
        <taxon>Eukaryota</taxon>
        <taxon>Metazoa</taxon>
        <taxon>Chordata</taxon>
        <taxon>Craniata</taxon>
        <taxon>Vertebrata</taxon>
        <taxon>Euteleostomi</taxon>
        <taxon>Actinopterygii</taxon>
        <taxon>Neopterygii</taxon>
        <taxon>Teleostei</taxon>
        <taxon>Albuliformes</taxon>
        <taxon>Albulidae</taxon>
        <taxon>Albula</taxon>
    </lineage>
</organism>
<reference evidence="3" key="1">
    <citation type="thesis" date="2021" institute="BYU ScholarsArchive" country="Provo, UT, USA">
        <title>Applications of and Algorithms for Genome Assembly and Genomic Analyses with an Emphasis on Marine Teleosts.</title>
        <authorList>
            <person name="Pickett B.D."/>
        </authorList>
    </citation>
    <scope>NUCLEOTIDE SEQUENCE</scope>
    <source>
        <strain evidence="3">HI-2016</strain>
    </source>
</reference>
<dbReference type="EMBL" id="JAFBMS010000102">
    <property type="protein sequence ID" value="KAG9336280.1"/>
    <property type="molecule type" value="Genomic_DNA"/>
</dbReference>
<feature type="domain" description="Fibronectin type-III" evidence="2">
    <location>
        <begin position="437"/>
        <end position="528"/>
    </location>
</feature>
<protein>
    <recommendedName>
        <fullName evidence="2">Fibronectin type-III domain-containing protein</fullName>
    </recommendedName>
</protein>
<dbReference type="CDD" id="cd00063">
    <property type="entry name" value="FN3"/>
    <property type="match status" value="5"/>
</dbReference>
<sequence>MWPQWAAVVAWWIVGHLGEPSAAQHAEEPVTLIRTPLPARHYRGPGLVDPPIASDVQSKSATISWRHPSRPNGVITHYNIYLNGELQGSAPGNSTAYTASSLEPHQEYTFQVEGCTDAGCTQSEESHTIRTPPAPPEGIPAPRLYSDTPTSVLLSWERPLRPNGELEGYVIERRAGGTQQVSTVATVQADQPLSYLDSSLALSPWTTYEYRVLAGTLQGGYNSSAWQQVTTRPSRPAGLQLPQVTVLGPDSVQVTWNPPLLANGEIERYEIRMPDPHIPHTNMSALNYTVTNLVPYTNYSVTILACSGGGGYVGGCTESLPTPATTLPTIPQGLGQLSITAVSESFLAVSWQPPLRQNGPNVRYELLRQKTQQPLVSLPPEDLNLWYNVYAGAKLFHQDKGLSRFTTYQYKLLVHNDVGYTSGEVATGTTLAGVPLNSSSVSAQALNHTAIQVNWTTPSLQDLQGAVELYTLWINSSELNHSISFPPGVTSTVVGDLRPNTKYQVTFQVFNGAHTVSSPEIICTTADGEPEGVFPPEILTLNSTAVRVMWAAPLVPNGAVTEYAVYLDGVEVCTVYTCVRSNSTYFTTVEDLPADMAAPYIHVISSRSVKVDWTSPGKPNGITVGYDVRRRALQPCEVATAGQTVRTGGRCSYLECSIEESVCGSLCYQPEQQVCCSGVIYTAKPDHQCCQDSYLLAQNTSLQVCCGAQLHPPLPNHQCCGGFYIHVPPGEVCCPDPDPGQMRVSVGLGDSCCGAKPFFLSGGQICCSGELHDGFHSQCCGGRVLDRDMVCCGDDIVMANDGGELVETSSKDSASLP</sequence>
<dbReference type="InterPro" id="IPR050713">
    <property type="entry name" value="RTP_Phos/Ushers"/>
</dbReference>
<dbReference type="FunFam" id="2.60.40.10:FF:002683">
    <property type="entry name" value="Predicted protein"/>
    <property type="match status" value="1"/>
</dbReference>
<dbReference type="InterPro" id="IPR003961">
    <property type="entry name" value="FN3_dom"/>
</dbReference>
<evidence type="ECO:0000313" key="3">
    <source>
        <dbReference type="EMBL" id="KAG9336280.1"/>
    </source>
</evidence>
<dbReference type="PROSITE" id="PS50853">
    <property type="entry name" value="FN3"/>
    <property type="match status" value="5"/>
</dbReference>
<gene>
    <name evidence="3" type="ORF">JZ751_002627</name>
</gene>